<feature type="compositionally biased region" description="Pro residues" evidence="1">
    <location>
        <begin position="379"/>
        <end position="397"/>
    </location>
</feature>
<evidence type="ECO:0000259" key="2">
    <source>
        <dbReference type="PROSITE" id="PS51011"/>
    </source>
</evidence>
<feature type="compositionally biased region" description="Low complexity" evidence="1">
    <location>
        <begin position="398"/>
        <end position="409"/>
    </location>
</feature>
<feature type="compositionally biased region" description="Low complexity" evidence="1">
    <location>
        <begin position="485"/>
        <end position="496"/>
    </location>
</feature>
<feature type="region of interest" description="Disordered" evidence="1">
    <location>
        <begin position="1"/>
        <end position="57"/>
    </location>
</feature>
<evidence type="ECO:0000256" key="1">
    <source>
        <dbReference type="SAM" id="MobiDB-lite"/>
    </source>
</evidence>
<feature type="compositionally biased region" description="Low complexity" evidence="1">
    <location>
        <begin position="1008"/>
        <end position="1032"/>
    </location>
</feature>
<feature type="compositionally biased region" description="Pro residues" evidence="1">
    <location>
        <begin position="1057"/>
        <end position="1067"/>
    </location>
</feature>
<feature type="compositionally biased region" description="Polar residues" evidence="1">
    <location>
        <begin position="118"/>
        <end position="142"/>
    </location>
</feature>
<dbReference type="Proteomes" id="UP001556367">
    <property type="component" value="Unassembled WGS sequence"/>
</dbReference>
<feature type="region of interest" description="Disordered" evidence="1">
    <location>
        <begin position="348"/>
        <end position="496"/>
    </location>
</feature>
<dbReference type="SMART" id="SM01014">
    <property type="entry name" value="ARID"/>
    <property type="match status" value="1"/>
</dbReference>
<evidence type="ECO:0000313" key="3">
    <source>
        <dbReference type="EMBL" id="KAL0954744.1"/>
    </source>
</evidence>
<feature type="compositionally biased region" description="Pro residues" evidence="1">
    <location>
        <begin position="947"/>
        <end position="957"/>
    </location>
</feature>
<feature type="compositionally biased region" description="Polar residues" evidence="1">
    <location>
        <begin position="258"/>
        <end position="272"/>
    </location>
</feature>
<feature type="region of interest" description="Disordered" evidence="1">
    <location>
        <begin position="114"/>
        <end position="151"/>
    </location>
</feature>
<reference evidence="4" key="1">
    <citation type="submission" date="2024-06" db="EMBL/GenBank/DDBJ databases">
        <title>Multi-omics analyses provide insights into the biosynthesis of the anticancer antibiotic pleurotin in Hohenbuehelia grisea.</title>
        <authorList>
            <person name="Weaver J.A."/>
            <person name="Alberti F."/>
        </authorList>
    </citation>
    <scope>NUCLEOTIDE SEQUENCE [LARGE SCALE GENOMIC DNA]</scope>
    <source>
        <strain evidence="4">T-177</strain>
    </source>
</reference>
<feature type="compositionally biased region" description="Low complexity" evidence="1">
    <location>
        <begin position="348"/>
        <end position="366"/>
    </location>
</feature>
<dbReference type="PROSITE" id="PS51011">
    <property type="entry name" value="ARID"/>
    <property type="match status" value="1"/>
</dbReference>
<feature type="domain" description="ARID" evidence="2">
    <location>
        <begin position="503"/>
        <end position="606"/>
    </location>
</feature>
<feature type="compositionally biased region" description="Polar residues" evidence="1">
    <location>
        <begin position="962"/>
        <end position="983"/>
    </location>
</feature>
<keyword evidence="4" id="KW-1185">Reference proteome</keyword>
<name>A0ABR3JGJ2_9AGAR</name>
<feature type="compositionally biased region" description="Low complexity" evidence="1">
    <location>
        <begin position="199"/>
        <end position="212"/>
    </location>
</feature>
<feature type="region of interest" description="Disordered" evidence="1">
    <location>
        <begin position="709"/>
        <end position="759"/>
    </location>
</feature>
<dbReference type="CDD" id="cd16100">
    <property type="entry name" value="ARID"/>
    <property type="match status" value="1"/>
</dbReference>
<feature type="compositionally biased region" description="Low complexity" evidence="1">
    <location>
        <begin position="439"/>
        <end position="452"/>
    </location>
</feature>
<protein>
    <recommendedName>
        <fullName evidence="2">ARID domain-containing protein</fullName>
    </recommendedName>
</protein>
<feature type="compositionally biased region" description="Low complexity" evidence="1">
    <location>
        <begin position="17"/>
        <end position="57"/>
    </location>
</feature>
<gene>
    <name evidence="3" type="ORF">HGRIS_003696</name>
</gene>
<feature type="region of interest" description="Disordered" evidence="1">
    <location>
        <begin position="929"/>
        <end position="1127"/>
    </location>
</feature>
<feature type="compositionally biased region" description="Polar residues" evidence="1">
    <location>
        <begin position="216"/>
        <end position="229"/>
    </location>
</feature>
<dbReference type="InterPro" id="IPR001606">
    <property type="entry name" value="ARID_dom"/>
</dbReference>
<feature type="compositionally biased region" description="Low complexity" evidence="1">
    <location>
        <begin position="1249"/>
        <end position="1260"/>
    </location>
</feature>
<dbReference type="Gene3D" id="1.10.150.60">
    <property type="entry name" value="ARID DNA-binding domain"/>
    <property type="match status" value="1"/>
</dbReference>
<dbReference type="SUPFAM" id="SSF46774">
    <property type="entry name" value="ARID-like"/>
    <property type="match status" value="1"/>
</dbReference>
<organism evidence="3 4">
    <name type="scientific">Hohenbuehelia grisea</name>
    <dbReference type="NCBI Taxonomy" id="104357"/>
    <lineage>
        <taxon>Eukaryota</taxon>
        <taxon>Fungi</taxon>
        <taxon>Dikarya</taxon>
        <taxon>Basidiomycota</taxon>
        <taxon>Agaricomycotina</taxon>
        <taxon>Agaricomycetes</taxon>
        <taxon>Agaricomycetidae</taxon>
        <taxon>Agaricales</taxon>
        <taxon>Pleurotineae</taxon>
        <taxon>Pleurotaceae</taxon>
        <taxon>Hohenbuehelia</taxon>
    </lineage>
</organism>
<dbReference type="Pfam" id="PF01388">
    <property type="entry name" value="ARID"/>
    <property type="match status" value="1"/>
</dbReference>
<feature type="compositionally biased region" description="Low complexity" evidence="1">
    <location>
        <begin position="1086"/>
        <end position="1106"/>
    </location>
</feature>
<dbReference type="InterPro" id="IPR036431">
    <property type="entry name" value="ARID_dom_sf"/>
</dbReference>
<sequence length="1319" mass="142392">MSSYPSGLMQNFTPAMLQQQQQPPQNPQNQQGQLLPPNSMQPQQQQDGQHPKLGGMTPQDQARMWQQMQQYRSAHGMDMQQMQNPQMAELLRQRQMAQQQQQQQQSQQQFAFGVPQMGGQNPAQQPGFHEQQNGQPPQQSLMPPNFGAMGGMQAQLPARNLAAMQALQANHRQLELLNMAANQHNQNNSLAMARLAEVQRQQQQQQQQQQQRDLQIPSNAGNPSSSDIFSSPALGPDGIRRSPSHPMPQQPSGILPGSQPSLPNSMPPNLQFHQPPRSIEELKQRAQLLAVHIKKSQEAMHHLNNNRGMFGEGMFQQKMQQLQMDQKAKKEMLARVYTLMGGPGGVPNWANAAGGQGQPPNGQQPNMSNIGQANHMPPGAVPPRSGPTPLQQPPPQQSPQSQQQQQQQQREQHMASQFGASPAQMSPPPGAAPQMSPQFGFAPPNGAGANPGMPHRPQSRLQQQSPQPQPQQRQPTPQPPPQQSAPPASQQQQQAQLAMTFPHLQKPSFEGTYGNFCKSRNIQHDQRVMQLDGRQIDLHMLHMEVMKEGGASKVIQKDAWAVIGARMGFVQFPASDTEPARSGPAIAERIAHVYKEYLQAFDTMYISSVIESKRKQVAAAQASQVQNQGAGPGPASLGAGLIPPGMQGGRIPSNMISPQQMQVMVSYANQSVEQLRAQNVPEHIIHFVESNRVNLQRTQLDQSFFRQLRPQHSQMHPGQPASGGPGSMGDQMPQSAQQGMPGSGLPQGMRPPIPGALGAPFGGVQGQNNAAAMAQLQRGMPGVGPNVGPVAAAMMASRFDNTAALQQAVSHVQKIKREIGAAPQLMNRTVDVPPDQRVEYNTVIEQVHRSAQEIDNKLGPIHALLKNEETLKKLVIIILTVHHQRQLLSSSQPRFIVNLDNLRQMTSEIAKVKEEFSAKMNAFVAQQQQAKMASVDPNMRPGMPNAPLQPPSLPPSMPSQGVPINNANRQQVPPRQTPSTKPTVPNGAPSAAALKPSPMAAPTPPASTPVASSPIPAAASPQAPKSPKNSKQQKPKVPPKQTRRPSTSVKPNQSSPSIPPQQPPRPPSVSSLGKRAREEDEPASNAASTPRASGSAGAGSSTAVASEPSPPKKMKTEWDAQDGPLASEVVVKQQETIATIPPTEKEAAQFMEQMAELIKMATNTQSSTQGTELTDHLGDIGEILKGYSGDLGSPSNLGMGESSQLGGLGSPTLPAPTENFDEFFNFSSFGTLDDDDSGSKAPTPDLVESSSTNPSPASGSEADAAHHVMLADVKLEESATDSLRLGIWKEVDGGESSFFNTDGFKFEGSMPTLDWAISS</sequence>
<feature type="compositionally biased region" description="Polar residues" evidence="1">
    <location>
        <begin position="1"/>
        <end position="13"/>
    </location>
</feature>
<proteinExistence type="predicted"/>
<dbReference type="EMBL" id="JASNQZ010000007">
    <property type="protein sequence ID" value="KAL0954744.1"/>
    <property type="molecule type" value="Genomic_DNA"/>
</dbReference>
<dbReference type="SMART" id="SM00501">
    <property type="entry name" value="BRIGHT"/>
    <property type="match status" value="1"/>
</dbReference>
<feature type="compositionally biased region" description="Low complexity" evidence="1">
    <location>
        <begin position="459"/>
        <end position="475"/>
    </location>
</feature>
<feature type="region of interest" description="Disordered" evidence="1">
    <location>
        <begin position="625"/>
        <end position="644"/>
    </location>
</feature>
<evidence type="ECO:0000313" key="4">
    <source>
        <dbReference type="Proteomes" id="UP001556367"/>
    </source>
</evidence>
<comment type="caution">
    <text evidence="3">The sequence shown here is derived from an EMBL/GenBank/DDBJ whole genome shotgun (WGS) entry which is preliminary data.</text>
</comment>
<feature type="region of interest" description="Disordered" evidence="1">
    <location>
        <begin position="196"/>
        <end position="274"/>
    </location>
</feature>
<feature type="region of interest" description="Disordered" evidence="1">
    <location>
        <begin position="1226"/>
        <end position="1265"/>
    </location>
</feature>
<accession>A0ABR3JGJ2</accession>